<accession>A0A1Q8YC59</accession>
<protein>
    <submittedName>
        <fullName evidence="3">Ferrous iron transporter domain protein A</fullName>
    </submittedName>
</protein>
<dbReference type="RefSeq" id="WP_075587324.1">
    <property type="nucleotide sequence ID" value="NZ_MSYM01000015.1"/>
</dbReference>
<name>A0A1Q8YC59_9BURK</name>
<proteinExistence type="predicted"/>
<dbReference type="AlphaFoldDB" id="A0A1Q8YC59"/>
<sequence>MCTLSELKVGERARVMGFGASAGGYRRKLLSLGILPGVELNVVRVAPMGDPVEVRLRGFSLTLRKDEASNLQVEKLA</sequence>
<dbReference type="Proteomes" id="UP000185911">
    <property type="component" value="Unassembled WGS sequence"/>
</dbReference>
<comment type="caution">
    <text evidence="3">The sequence shown here is derived from an EMBL/GenBank/DDBJ whole genome shotgun (WGS) entry which is preliminary data.</text>
</comment>
<dbReference type="SMART" id="SM00899">
    <property type="entry name" value="FeoA"/>
    <property type="match status" value="1"/>
</dbReference>
<gene>
    <name evidence="3" type="ORF">BLL52_3100</name>
</gene>
<dbReference type="PANTHER" id="PTHR42954:SF2">
    <property type="entry name" value="FE(2+) TRANSPORT PROTEIN A"/>
    <property type="match status" value="1"/>
</dbReference>
<dbReference type="GO" id="GO:0046914">
    <property type="term" value="F:transition metal ion binding"/>
    <property type="evidence" value="ECO:0007669"/>
    <property type="project" value="InterPro"/>
</dbReference>
<dbReference type="InterPro" id="IPR052713">
    <property type="entry name" value="FeoA"/>
</dbReference>
<evidence type="ECO:0000259" key="2">
    <source>
        <dbReference type="SMART" id="SM00899"/>
    </source>
</evidence>
<dbReference type="InterPro" id="IPR038157">
    <property type="entry name" value="FeoA_core_dom"/>
</dbReference>
<reference evidence="3 4" key="1">
    <citation type="submission" date="2017-01" db="EMBL/GenBank/DDBJ databases">
        <title>Genome sequence of Rhodoferax antarcticus ANT.BR, a psychrophilic purple nonsulfur bacterium from an Antarctic microbial mat.</title>
        <authorList>
            <person name="Baker J."/>
            <person name="Riester C."/>
            <person name="Skinner B."/>
            <person name="Newell A."/>
            <person name="Swingley W."/>
            <person name="Madigan M."/>
            <person name="Jung D."/>
            <person name="Asao M."/>
            <person name="Chen M."/>
            <person name="Loughlin P."/>
            <person name="Pan H."/>
            <person name="Lin S."/>
            <person name="Li N."/>
            <person name="Shaw J."/>
            <person name="Prado M."/>
            <person name="Sherman C."/>
            <person name="Li X."/>
            <person name="Tang J."/>
            <person name="Blankenship R."/>
            <person name="Zhao T."/>
            <person name="Touchman J."/>
            <person name="Sattley M."/>
        </authorList>
    </citation>
    <scope>NUCLEOTIDE SEQUENCE [LARGE SCALE GENOMIC DNA]</scope>
    <source>
        <strain evidence="3 4">ANT.BR</strain>
    </source>
</reference>
<evidence type="ECO:0000313" key="3">
    <source>
        <dbReference type="EMBL" id="OLP05648.1"/>
    </source>
</evidence>
<evidence type="ECO:0000313" key="4">
    <source>
        <dbReference type="Proteomes" id="UP000185911"/>
    </source>
</evidence>
<dbReference type="SUPFAM" id="SSF50037">
    <property type="entry name" value="C-terminal domain of transcriptional repressors"/>
    <property type="match status" value="1"/>
</dbReference>
<dbReference type="Pfam" id="PF04023">
    <property type="entry name" value="FeoA"/>
    <property type="match status" value="1"/>
</dbReference>
<keyword evidence="1" id="KW-0408">Iron</keyword>
<dbReference type="STRING" id="81479.RA876_09590"/>
<dbReference type="InterPro" id="IPR008988">
    <property type="entry name" value="Transcriptional_repressor_C"/>
</dbReference>
<keyword evidence="4" id="KW-1185">Reference proteome</keyword>
<dbReference type="Gene3D" id="2.30.30.90">
    <property type="match status" value="1"/>
</dbReference>
<feature type="domain" description="Ferrous iron transporter FeoA-like" evidence="2">
    <location>
        <begin position="2"/>
        <end position="75"/>
    </location>
</feature>
<evidence type="ECO:0000256" key="1">
    <source>
        <dbReference type="ARBA" id="ARBA00023004"/>
    </source>
</evidence>
<organism evidence="3 4">
    <name type="scientific">Rhodoferax antarcticus ANT.BR</name>
    <dbReference type="NCBI Taxonomy" id="1111071"/>
    <lineage>
        <taxon>Bacteria</taxon>
        <taxon>Pseudomonadati</taxon>
        <taxon>Pseudomonadota</taxon>
        <taxon>Betaproteobacteria</taxon>
        <taxon>Burkholderiales</taxon>
        <taxon>Comamonadaceae</taxon>
        <taxon>Rhodoferax</taxon>
    </lineage>
</organism>
<dbReference type="EMBL" id="MSYM01000015">
    <property type="protein sequence ID" value="OLP05648.1"/>
    <property type="molecule type" value="Genomic_DNA"/>
</dbReference>
<dbReference type="InterPro" id="IPR007167">
    <property type="entry name" value="Fe-transptr_FeoA-like"/>
</dbReference>
<dbReference type="PANTHER" id="PTHR42954">
    <property type="entry name" value="FE(2+) TRANSPORT PROTEIN A"/>
    <property type="match status" value="1"/>
</dbReference>